<evidence type="ECO:0000313" key="4">
    <source>
        <dbReference type="Proteomes" id="UP000324897"/>
    </source>
</evidence>
<feature type="compositionally biased region" description="Basic and acidic residues" evidence="1">
    <location>
        <begin position="576"/>
        <end position="588"/>
    </location>
</feature>
<organism evidence="3 4">
    <name type="scientific">Eragrostis curvula</name>
    <name type="common">weeping love grass</name>
    <dbReference type="NCBI Taxonomy" id="38414"/>
    <lineage>
        <taxon>Eukaryota</taxon>
        <taxon>Viridiplantae</taxon>
        <taxon>Streptophyta</taxon>
        <taxon>Embryophyta</taxon>
        <taxon>Tracheophyta</taxon>
        <taxon>Spermatophyta</taxon>
        <taxon>Magnoliopsida</taxon>
        <taxon>Liliopsida</taxon>
        <taxon>Poales</taxon>
        <taxon>Poaceae</taxon>
        <taxon>PACMAD clade</taxon>
        <taxon>Chloridoideae</taxon>
        <taxon>Eragrostideae</taxon>
        <taxon>Eragrostidinae</taxon>
        <taxon>Eragrostis</taxon>
    </lineage>
</organism>
<feature type="compositionally biased region" description="Basic and acidic residues" evidence="1">
    <location>
        <begin position="747"/>
        <end position="759"/>
    </location>
</feature>
<feature type="region of interest" description="Disordered" evidence="1">
    <location>
        <begin position="88"/>
        <end position="171"/>
    </location>
</feature>
<feature type="domain" description="DUF3741" evidence="2">
    <location>
        <begin position="347"/>
        <end position="375"/>
    </location>
</feature>
<name>A0A5J9W8Y8_9POAL</name>
<gene>
    <name evidence="3" type="ORF">EJB05_04235</name>
</gene>
<dbReference type="AlphaFoldDB" id="A0A5J9W8Y8"/>
<evidence type="ECO:0000259" key="2">
    <source>
        <dbReference type="Pfam" id="PF14383"/>
    </source>
</evidence>
<feature type="compositionally biased region" description="Basic and acidic residues" evidence="1">
    <location>
        <begin position="643"/>
        <end position="655"/>
    </location>
</feature>
<feature type="region of interest" description="Disordered" evidence="1">
    <location>
        <begin position="738"/>
        <end position="759"/>
    </location>
</feature>
<reference evidence="3 4" key="1">
    <citation type="journal article" date="2019" name="Sci. Rep.">
        <title>A high-quality genome of Eragrostis curvula grass provides insights into Poaceae evolution and supports new strategies to enhance forage quality.</title>
        <authorList>
            <person name="Carballo J."/>
            <person name="Santos B.A.C.M."/>
            <person name="Zappacosta D."/>
            <person name="Garbus I."/>
            <person name="Selva J.P."/>
            <person name="Gallo C.A."/>
            <person name="Diaz A."/>
            <person name="Albertini E."/>
            <person name="Caccamo M."/>
            <person name="Echenique V."/>
        </authorList>
    </citation>
    <scope>NUCLEOTIDE SEQUENCE [LARGE SCALE GENOMIC DNA]</scope>
    <source>
        <strain evidence="4">cv. Victoria</strain>
        <tissue evidence="3">Leaf</tissue>
    </source>
</reference>
<dbReference type="PANTHER" id="PTHR34282:SF1">
    <property type="entry name" value="DUF3741 DOMAIN-CONTAINING PROTEIN"/>
    <property type="match status" value="1"/>
</dbReference>
<dbReference type="InterPro" id="IPR032795">
    <property type="entry name" value="DUF3741-assoc"/>
</dbReference>
<feature type="region of interest" description="Disordered" evidence="1">
    <location>
        <begin position="334"/>
        <end position="354"/>
    </location>
</feature>
<dbReference type="OrthoDB" id="761625at2759"/>
<feature type="region of interest" description="Disordered" evidence="1">
    <location>
        <begin position="611"/>
        <end position="703"/>
    </location>
</feature>
<feature type="non-terminal residue" evidence="3">
    <location>
        <position position="1"/>
    </location>
</feature>
<comment type="caution">
    <text evidence="3">The sequence shown here is derived from an EMBL/GenBank/DDBJ whole genome shotgun (WGS) entry which is preliminary data.</text>
</comment>
<keyword evidence="4" id="KW-1185">Reference proteome</keyword>
<dbReference type="Proteomes" id="UP000324897">
    <property type="component" value="Chromosome 5"/>
</dbReference>
<protein>
    <recommendedName>
        <fullName evidence="2">DUF3741 domain-containing protein</fullName>
    </recommendedName>
</protein>
<dbReference type="EMBL" id="RWGY01000004">
    <property type="protein sequence ID" value="TVU44779.1"/>
    <property type="molecule type" value="Genomic_DNA"/>
</dbReference>
<evidence type="ECO:0000256" key="1">
    <source>
        <dbReference type="SAM" id="MobiDB-lite"/>
    </source>
</evidence>
<sequence length="969" mass="107809">MQHCRVMPRMGCVTSKAIFPLNPTESIQCKRSVLLTCCSPDETPYPPSFQDSLKKKSAKENMAKVPDLGSDFSKKLLKDLRRRRELLGFESAPAQHSTANVAPRDAYSSSQKAHQIQKPQQAAPRVRRSEATTNRLHRQGNNAISGAGKSRNHGTPPIAHSTAIVPYQGGGKPKPAAKMDVDMQMTLALALSKSGKLQLMESNGGNYTLSPSAHVGKVAIGVQKLNDILMAYSSGAGARGFGKKGSVEVGKQLLRGAMDLEESLSMLMMLQEASDYMESSGNGKLLLLEGKESRRSSSRLPSSARLVEIFDEDSEAELGNDAKGSSDASLQIVPFGKSQGSSANRRSVSEKDDSKVRMPNLIAKLMGLENLPSAKAVTERKATERFVRPDAVPRTNATFGTLPIRIVGSEGVPSKGKNKNLMATEWNISPTKSEESEYAPVLSNRSSHLRADKKTRQPMRQVLCKQESTDRRLSLTQVVDEKTIHPGMRLTEESKLQKTVGVGCHSDRKMNFLQRFRKNAKSKPDTVEKDIIQENKKKVGKMHATSVKQSLGIESEVQSRRKMEKLNKENLSSVENKAERNSCKKDQLRIPAQNKQNVEKRLQNYRQMQNKTSNQNLEHKRSLKSEPTHTKEKLEYTGLMRLKNGECAKADDTGGRKPSYNKPGDDGMFRQPAEERKDVSTTRGASSNQSEKQLPEETKDPTTAFAQSRAFSIAETTDDRVNQTASEAILMLETFSEGEQHQQQLHQTKDVNDPSQNDLDHVLKSGNPTELKNHKMHVVSCDSFTENQLLLTEMLLKDQYLLETAKTITGIHVPVSTVHVNTGKWLDKGNKVLSDIGREIIRRKGKRTEAMVDVSVKRPANLRLQTLDDLIRELDGDIQSLNIPMKPHQQSNNSTAENLKMILRSDIESTHSDANSMWDFGWNRMWDLPIEKNEVVKDLEKNILGSIITDVARELIDVSICHGFCTCEA</sequence>
<accession>A0A5J9W8Y8</accession>
<feature type="compositionally biased region" description="Basic and acidic residues" evidence="1">
    <location>
        <begin position="617"/>
        <end position="635"/>
    </location>
</feature>
<dbReference type="Pfam" id="PF14383">
    <property type="entry name" value="VARLMGL"/>
    <property type="match status" value="1"/>
</dbReference>
<feature type="compositionally biased region" description="Basic and acidic residues" evidence="1">
    <location>
        <begin position="558"/>
        <end position="568"/>
    </location>
</feature>
<dbReference type="Gramene" id="TVU44779">
    <property type="protein sequence ID" value="TVU44779"/>
    <property type="gene ID" value="EJB05_04235"/>
</dbReference>
<proteinExistence type="predicted"/>
<dbReference type="PANTHER" id="PTHR34282">
    <property type="entry name" value="OS01G0228800 PROTEIN-RELATED"/>
    <property type="match status" value="1"/>
</dbReference>
<feature type="compositionally biased region" description="Basic and acidic residues" evidence="1">
    <location>
        <begin position="663"/>
        <end position="680"/>
    </location>
</feature>
<evidence type="ECO:0000313" key="3">
    <source>
        <dbReference type="EMBL" id="TVU44779.1"/>
    </source>
</evidence>
<feature type="compositionally biased region" description="Polar residues" evidence="1">
    <location>
        <begin position="107"/>
        <end position="120"/>
    </location>
</feature>
<feature type="compositionally biased region" description="Polar residues" evidence="1">
    <location>
        <begin position="681"/>
        <end position="692"/>
    </location>
</feature>
<feature type="compositionally biased region" description="Polar residues" evidence="1">
    <location>
        <begin position="131"/>
        <end position="144"/>
    </location>
</feature>
<feature type="region of interest" description="Disordered" evidence="1">
    <location>
        <begin position="558"/>
        <end position="597"/>
    </location>
</feature>